<dbReference type="Gene3D" id="2.120.10.30">
    <property type="entry name" value="TolB, C-terminal domain"/>
    <property type="match status" value="1"/>
</dbReference>
<reference evidence="8" key="1">
    <citation type="journal article" date="2017" name="bioRxiv">
        <title>Conservation of a gene cluster reveals novel cercosporin biosynthetic mechanisms and extends production to the genus Colletotrichum.</title>
        <authorList>
            <person name="de Jonge R."/>
            <person name="Ebert M.K."/>
            <person name="Huitt-Roehl C.R."/>
            <person name="Pal P."/>
            <person name="Suttle J.C."/>
            <person name="Spanner R.E."/>
            <person name="Neubauer J.D."/>
            <person name="Jurick W.M.II."/>
            <person name="Stott K.A."/>
            <person name="Secor G.A."/>
            <person name="Thomma B.P.H.J."/>
            <person name="Van de Peer Y."/>
            <person name="Townsend C.A."/>
            <person name="Bolton M.D."/>
        </authorList>
    </citation>
    <scope>NUCLEOTIDE SEQUENCE [LARGE SCALE GENOMIC DNA]</scope>
    <source>
        <strain evidence="8">CBS538.71</strain>
    </source>
</reference>
<keyword evidence="2 5" id="KW-0812">Transmembrane</keyword>
<evidence type="ECO:0000313" key="8">
    <source>
        <dbReference type="Proteomes" id="UP000237631"/>
    </source>
</evidence>
<dbReference type="Proteomes" id="UP000237631">
    <property type="component" value="Unassembled WGS sequence"/>
</dbReference>
<evidence type="ECO:0000256" key="5">
    <source>
        <dbReference type="SAM" id="Phobius"/>
    </source>
</evidence>
<gene>
    <name evidence="7" type="ORF">CBER1_00313</name>
</gene>
<comment type="caution">
    <text evidence="7">The sequence shown here is derived from an EMBL/GenBank/DDBJ whole genome shotgun (WGS) entry which is preliminary data.</text>
</comment>
<dbReference type="PANTHER" id="PTHR11799">
    <property type="entry name" value="PARAOXONASE"/>
    <property type="match status" value="1"/>
</dbReference>
<feature type="transmembrane region" description="Helical" evidence="5">
    <location>
        <begin position="414"/>
        <end position="432"/>
    </location>
</feature>
<feature type="transmembrane region" description="Helical" evidence="5">
    <location>
        <begin position="112"/>
        <end position="138"/>
    </location>
</feature>
<dbReference type="PANTHER" id="PTHR11799:SF20">
    <property type="entry name" value="SMP-30_GLUCONOLACTONASE_LRE-LIKE REGION DOMAIN-CONTAINING PROTEIN"/>
    <property type="match status" value="1"/>
</dbReference>
<comment type="subcellular location">
    <subcellularLocation>
        <location evidence="1">Membrane</location>
    </subcellularLocation>
</comment>
<evidence type="ECO:0000313" key="7">
    <source>
        <dbReference type="EMBL" id="PPJ53442.1"/>
    </source>
</evidence>
<feature type="domain" description="Amino acid transporter transmembrane" evidence="6">
    <location>
        <begin position="36"/>
        <end position="432"/>
    </location>
</feature>
<organism evidence="7 8">
    <name type="scientific">Cercospora berteroae</name>
    <dbReference type="NCBI Taxonomy" id="357750"/>
    <lineage>
        <taxon>Eukaryota</taxon>
        <taxon>Fungi</taxon>
        <taxon>Dikarya</taxon>
        <taxon>Ascomycota</taxon>
        <taxon>Pezizomycotina</taxon>
        <taxon>Dothideomycetes</taxon>
        <taxon>Dothideomycetidae</taxon>
        <taxon>Mycosphaerellales</taxon>
        <taxon>Mycosphaerellaceae</taxon>
        <taxon>Cercospora</taxon>
    </lineage>
</organism>
<keyword evidence="3 5" id="KW-1133">Transmembrane helix</keyword>
<evidence type="ECO:0000256" key="2">
    <source>
        <dbReference type="ARBA" id="ARBA00022692"/>
    </source>
</evidence>
<dbReference type="AlphaFoldDB" id="A0A2S6C138"/>
<evidence type="ECO:0000256" key="3">
    <source>
        <dbReference type="ARBA" id="ARBA00022989"/>
    </source>
</evidence>
<name>A0A2S6C138_9PEZI</name>
<dbReference type="SUPFAM" id="SSF63829">
    <property type="entry name" value="Calcium-dependent phosphotriesterase"/>
    <property type="match status" value="1"/>
</dbReference>
<dbReference type="EMBL" id="PNEN01000578">
    <property type="protein sequence ID" value="PPJ53442.1"/>
    <property type="molecule type" value="Genomic_DNA"/>
</dbReference>
<sequence>MEKDAIEHTSFPEPEKHTEFDDNEVFRTDGEVNFRTVGWPRASVIFLKVIFATGVLSIPVSMVSLGAVGGALNVIGWGAFNTYTAIIQGDFRNNHRKCHSIADMAQEVGGAWARELCGALFIVALILCSGSGILGVTIGLNALSKHGTCTVAFSVVAAIVVIAAASFRKFQQIGILTWVGFISIFVAVFIIVVAVTTQDRPAAAPATGDYDLGFKAIPSGVTFAAGVVASCTIFVSSAATSAFLPVISEMKNPRDYRKAVYVCMSFVTASYLAFSLVVYRWCGQWVASPSLGSAGQTMKMVAYGVGLIGLIISGCLYLHIAAKYVFVRILRDSRHLQENTLVHWGTWLGCTIGLGVVSWLLAVAIPIFNYLLALAGALCFAPIVMILPGWLWLYDHSDWYKRSALHKLAYGFHALFIPLGVFFLVGGTYGVVKEIINAYADDLIGGDASSVKLAEPHTVYRIFLPSRQLLFTLTFPTTAEISLIIGQMSQISKYGPIAALIGALVYRFFLKDVIWVLVGVGRHVQPISDFPGYQCRRIHDPRLQACEDMWLSEETRQLFLACSDSLSRKEWMPNIGRFNASGRALNDAIIAMDIDKPDGKSFQYRVLGIPGFPGVNGDGRLHLVGFTGRETSNSIELLLVNAQPATDAKTKQLQDTPDMTIEAFQTDKKQSSTSLKHIHSYRHSAITTPNNVAFSQHSSGFYFTNDHGDAISGFRHSIAPFTGNGNIGYCDLSTSSSNPTCKIVSSGSFNFPNGLATSKTSPHTLFVPSAWTEGGIHVFKANGPNPLEKDTFIPIPYPLDNLSQDKNGDIWAAGIPKGLETLGAFEDPLNSMASSTVFKIWKEAGSGPAAVNGGYQTLKALEDRDKEVLPGATTVIHDATTGRLFLSGVTSPFIAVCDKVL</sequence>
<feature type="transmembrane region" description="Helical" evidence="5">
    <location>
        <begin position="341"/>
        <end position="361"/>
    </location>
</feature>
<feature type="transmembrane region" description="Helical" evidence="5">
    <location>
        <begin position="216"/>
        <end position="247"/>
    </location>
</feature>
<dbReference type="InterPro" id="IPR013057">
    <property type="entry name" value="AA_transpt_TM"/>
</dbReference>
<dbReference type="OrthoDB" id="3162524at2759"/>
<dbReference type="Pfam" id="PF01490">
    <property type="entry name" value="Aa_trans"/>
    <property type="match status" value="1"/>
</dbReference>
<feature type="transmembrane region" description="Helical" evidence="5">
    <location>
        <begin position="175"/>
        <end position="196"/>
    </location>
</feature>
<feature type="transmembrane region" description="Helical" evidence="5">
    <location>
        <begin position="74"/>
        <end position="91"/>
    </location>
</feature>
<feature type="transmembrane region" description="Helical" evidence="5">
    <location>
        <begin position="301"/>
        <end position="320"/>
    </location>
</feature>
<feature type="transmembrane region" description="Helical" evidence="5">
    <location>
        <begin position="150"/>
        <end position="168"/>
    </location>
</feature>
<dbReference type="GO" id="GO:0016020">
    <property type="term" value="C:membrane"/>
    <property type="evidence" value="ECO:0007669"/>
    <property type="project" value="UniProtKB-SubCell"/>
</dbReference>
<evidence type="ECO:0000259" key="6">
    <source>
        <dbReference type="Pfam" id="PF01490"/>
    </source>
</evidence>
<evidence type="ECO:0000256" key="1">
    <source>
        <dbReference type="ARBA" id="ARBA00004370"/>
    </source>
</evidence>
<keyword evidence="4 5" id="KW-0472">Membrane</keyword>
<proteinExistence type="predicted"/>
<accession>A0A2S6C138</accession>
<protein>
    <recommendedName>
        <fullName evidence="6">Amino acid transporter transmembrane domain-containing protein</fullName>
    </recommendedName>
</protein>
<feature type="transmembrane region" description="Helical" evidence="5">
    <location>
        <begin position="45"/>
        <end position="68"/>
    </location>
</feature>
<feature type="transmembrane region" description="Helical" evidence="5">
    <location>
        <begin position="259"/>
        <end position="281"/>
    </location>
</feature>
<evidence type="ECO:0000256" key="4">
    <source>
        <dbReference type="ARBA" id="ARBA00023136"/>
    </source>
</evidence>
<dbReference type="InterPro" id="IPR011042">
    <property type="entry name" value="6-blade_b-propeller_TolB-like"/>
</dbReference>
<dbReference type="FunFam" id="1.20.1740.10:FF:000039">
    <property type="entry name" value="Neutral amino acid transporter (Eurofung)"/>
    <property type="match status" value="1"/>
</dbReference>
<dbReference type="InterPro" id="IPR051288">
    <property type="entry name" value="Serum_paraoxonase/arylesterase"/>
</dbReference>
<dbReference type="STRING" id="357750.A0A2S6C138"/>
<feature type="transmembrane region" description="Helical" evidence="5">
    <location>
        <begin position="367"/>
        <end position="393"/>
    </location>
</feature>
<keyword evidence="8" id="KW-1185">Reference proteome</keyword>